<evidence type="ECO:0000313" key="1">
    <source>
        <dbReference type="EnsemblMetazoa" id="AATE002646-PA.1"/>
    </source>
</evidence>
<accession>A0A182INU9</accession>
<dbReference type="EnsemblMetazoa" id="AATE002646-RA">
    <property type="protein sequence ID" value="AATE002646-PA.1"/>
    <property type="gene ID" value="AATE002646"/>
</dbReference>
<reference evidence="1" key="1">
    <citation type="submission" date="2022-08" db="UniProtKB">
        <authorList>
            <consortium name="EnsemblMetazoa"/>
        </authorList>
    </citation>
    <scope>IDENTIFICATION</scope>
    <source>
        <strain evidence="1">EBRO</strain>
    </source>
</reference>
<dbReference type="VEuPathDB" id="VectorBase:AATE002646"/>
<sequence length="298" mass="31771">MCVYVLLTGGKSGRDHVDIETLVGAVADDGVLGQLHAELVGGEDTCDAVEDHLVDVGLVEGARLLLPQAQHAVQPMTDASAKHSFTIDDSSSSLLAILGRSSTRFEAIEAQDTALTDSIATRATAGQQIARPTDTTNEKKDSWREFHAFRPSTPSAIGMSVMAFSRMNTMIGTMIFFSLDLRASTPRPLDSLGKLNVTLSSSFWRLRGETVTLAPAIGILKTVSRKFMIFSLRQAAESFSVSQSERISRTIPSIGVSFQKAGLLAAGLAATSPAIITTAAITMHRNAMVMLCVTAVTQ</sequence>
<organism evidence="1">
    <name type="scientific">Anopheles atroparvus</name>
    <name type="common">European mosquito</name>
    <dbReference type="NCBI Taxonomy" id="41427"/>
    <lineage>
        <taxon>Eukaryota</taxon>
        <taxon>Metazoa</taxon>
        <taxon>Ecdysozoa</taxon>
        <taxon>Arthropoda</taxon>
        <taxon>Hexapoda</taxon>
        <taxon>Insecta</taxon>
        <taxon>Pterygota</taxon>
        <taxon>Neoptera</taxon>
        <taxon>Endopterygota</taxon>
        <taxon>Diptera</taxon>
        <taxon>Nematocera</taxon>
        <taxon>Culicoidea</taxon>
        <taxon>Culicidae</taxon>
        <taxon>Anophelinae</taxon>
        <taxon>Anopheles</taxon>
    </lineage>
</organism>
<dbReference type="AlphaFoldDB" id="A0A182INU9"/>
<protein>
    <submittedName>
        <fullName evidence="1">Uncharacterized protein</fullName>
    </submittedName>
</protein>
<proteinExistence type="predicted"/>
<name>A0A182INU9_ANOAO</name>